<dbReference type="AlphaFoldDB" id="A0A8S4SEY9"/>
<dbReference type="EMBL" id="CAKXAJ010026349">
    <property type="protein sequence ID" value="CAH2267241.1"/>
    <property type="molecule type" value="Genomic_DNA"/>
</dbReference>
<sequence>MWTAITLTVITSCRSHWLKDARVFFCISARTFCVRYLIILFSFNPDSSTMPDQEVEWETALVPIKNWLSKQPHLPNDVGKGILTTLASQSQSQIFLYSNRRIDGTFDAYIT</sequence>
<organism evidence="1 2">
    <name type="scientific">Pararge aegeria aegeria</name>
    <dbReference type="NCBI Taxonomy" id="348720"/>
    <lineage>
        <taxon>Eukaryota</taxon>
        <taxon>Metazoa</taxon>
        <taxon>Ecdysozoa</taxon>
        <taxon>Arthropoda</taxon>
        <taxon>Hexapoda</taxon>
        <taxon>Insecta</taxon>
        <taxon>Pterygota</taxon>
        <taxon>Neoptera</taxon>
        <taxon>Endopterygota</taxon>
        <taxon>Lepidoptera</taxon>
        <taxon>Glossata</taxon>
        <taxon>Ditrysia</taxon>
        <taxon>Papilionoidea</taxon>
        <taxon>Nymphalidae</taxon>
        <taxon>Satyrinae</taxon>
        <taxon>Satyrini</taxon>
        <taxon>Parargina</taxon>
        <taxon>Pararge</taxon>
    </lineage>
</organism>
<name>A0A8S4SEY9_9NEOP</name>
<keyword evidence="2" id="KW-1185">Reference proteome</keyword>
<reference evidence="1" key="1">
    <citation type="submission" date="2022-03" db="EMBL/GenBank/DDBJ databases">
        <authorList>
            <person name="Lindestad O."/>
        </authorList>
    </citation>
    <scope>NUCLEOTIDE SEQUENCE</scope>
</reference>
<protein>
    <submittedName>
        <fullName evidence="1">Jg14711 protein</fullName>
    </submittedName>
</protein>
<evidence type="ECO:0000313" key="2">
    <source>
        <dbReference type="Proteomes" id="UP000838756"/>
    </source>
</evidence>
<evidence type="ECO:0000313" key="1">
    <source>
        <dbReference type="EMBL" id="CAH2267241.1"/>
    </source>
</evidence>
<dbReference type="Proteomes" id="UP000838756">
    <property type="component" value="Unassembled WGS sequence"/>
</dbReference>
<gene>
    <name evidence="1" type="primary">jg14711</name>
    <name evidence="1" type="ORF">PAEG_LOCUS25803</name>
</gene>
<comment type="caution">
    <text evidence="1">The sequence shown here is derived from an EMBL/GenBank/DDBJ whole genome shotgun (WGS) entry which is preliminary data.</text>
</comment>
<accession>A0A8S4SEY9</accession>
<proteinExistence type="predicted"/>